<dbReference type="AlphaFoldDB" id="A0A1F7G8K2"/>
<evidence type="ECO:0000313" key="2">
    <source>
        <dbReference type="Proteomes" id="UP000177208"/>
    </source>
</evidence>
<gene>
    <name evidence="1" type="ORF">A2774_02480</name>
</gene>
<protein>
    <submittedName>
        <fullName evidence="1">Uncharacterized protein</fullName>
    </submittedName>
</protein>
<dbReference type="EMBL" id="MFZG01000039">
    <property type="protein sequence ID" value="OGK15268.1"/>
    <property type="molecule type" value="Genomic_DNA"/>
</dbReference>
<evidence type="ECO:0000313" key="1">
    <source>
        <dbReference type="EMBL" id="OGK15268.1"/>
    </source>
</evidence>
<sequence>MEVPSLSKPKKTVCQYQSANGCIVHATELQPTECKVFFCTTSLSNNMKWGYISYAEEQGSITPQEAQKAKNLWPIS</sequence>
<accession>A0A1F7G8K2</accession>
<organism evidence="1 2">
    <name type="scientific">Candidatus Roizmanbacteria bacterium RIFCSPHIGHO2_01_FULL_39_12c</name>
    <dbReference type="NCBI Taxonomy" id="1802031"/>
    <lineage>
        <taxon>Bacteria</taxon>
        <taxon>Candidatus Roizmaniibacteriota</taxon>
    </lineage>
</organism>
<reference evidence="1 2" key="1">
    <citation type="journal article" date="2016" name="Nat. Commun.">
        <title>Thousands of microbial genomes shed light on interconnected biogeochemical processes in an aquifer system.</title>
        <authorList>
            <person name="Anantharaman K."/>
            <person name="Brown C.T."/>
            <person name="Hug L.A."/>
            <person name="Sharon I."/>
            <person name="Castelle C.J."/>
            <person name="Probst A.J."/>
            <person name="Thomas B.C."/>
            <person name="Singh A."/>
            <person name="Wilkins M.J."/>
            <person name="Karaoz U."/>
            <person name="Brodie E.L."/>
            <person name="Williams K.H."/>
            <person name="Hubbard S.S."/>
            <person name="Banfield J.F."/>
        </authorList>
    </citation>
    <scope>NUCLEOTIDE SEQUENCE [LARGE SCALE GENOMIC DNA]</scope>
</reference>
<name>A0A1F7G8K2_9BACT</name>
<comment type="caution">
    <text evidence="1">The sequence shown here is derived from an EMBL/GenBank/DDBJ whole genome shotgun (WGS) entry which is preliminary data.</text>
</comment>
<dbReference type="Proteomes" id="UP000177208">
    <property type="component" value="Unassembled WGS sequence"/>
</dbReference>
<proteinExistence type="predicted"/>